<sequence>MSESAQTEIHQADARQRGADQPVAPGIDEMRHDEPSFRIVRKRCAVDDGPDAAPRPGRRSIREPTHGRIASAKSSHEPDRPADVGHAGGLPSNGN</sequence>
<evidence type="ECO:0000313" key="2">
    <source>
        <dbReference type="EMBL" id="QPS46345.1"/>
    </source>
</evidence>
<dbReference type="KEGG" id="bhg:I6G56_30130"/>
<feature type="compositionally biased region" description="Basic and acidic residues" evidence="1">
    <location>
        <begin position="74"/>
        <end position="83"/>
    </location>
</feature>
<evidence type="ECO:0000313" key="3">
    <source>
        <dbReference type="Proteomes" id="UP000594943"/>
    </source>
</evidence>
<accession>A0A7T2X0P5</accession>
<reference evidence="2 3" key="1">
    <citation type="submission" date="2020-12" db="EMBL/GenBank/DDBJ databases">
        <title>FDA dAtabase for Regulatory Grade micrObial Sequences (FDA-ARGOS): Supporting development and validation of Infectious Disease Dx tests.</title>
        <authorList>
            <person name="Nelson B."/>
            <person name="Plummer A."/>
            <person name="Tallon L."/>
            <person name="Sadzewicz L."/>
            <person name="Zhao X."/>
            <person name="Boylan J."/>
            <person name="Ott S."/>
            <person name="Bowen H."/>
            <person name="Vavikolanu K."/>
            <person name="Mehta A."/>
            <person name="Aluvathingal J."/>
            <person name="Nadendla S."/>
            <person name="Myers T."/>
            <person name="Yan Y."/>
            <person name="Sichtig H."/>
        </authorList>
    </citation>
    <scope>NUCLEOTIDE SEQUENCE [LARGE SCALE GENOMIC DNA]</scope>
    <source>
        <strain evidence="2 3">FDAARGOS_899</strain>
    </source>
</reference>
<proteinExistence type="predicted"/>
<protein>
    <submittedName>
        <fullName evidence="2">Uncharacterized protein</fullName>
    </submittedName>
</protein>
<name>A0A7T2X0P5_9BURK</name>
<dbReference type="RefSeq" id="WP_162486730.1">
    <property type="nucleotide sequence ID" value="NZ_CP013382.1"/>
</dbReference>
<feature type="region of interest" description="Disordered" evidence="1">
    <location>
        <begin position="1"/>
        <end position="95"/>
    </location>
</feature>
<dbReference type="AlphaFoldDB" id="A0A7T2X0P5"/>
<dbReference type="Proteomes" id="UP000594943">
    <property type="component" value="Chromosome 2"/>
</dbReference>
<organism evidence="2 3">
    <name type="scientific">Burkholderia humptydooensis</name>
    <dbReference type="NCBI Taxonomy" id="430531"/>
    <lineage>
        <taxon>Bacteria</taxon>
        <taxon>Pseudomonadati</taxon>
        <taxon>Pseudomonadota</taxon>
        <taxon>Betaproteobacteria</taxon>
        <taxon>Burkholderiales</taxon>
        <taxon>Burkholderiaceae</taxon>
        <taxon>Burkholderia</taxon>
        <taxon>pseudomallei group</taxon>
    </lineage>
</organism>
<evidence type="ECO:0000256" key="1">
    <source>
        <dbReference type="SAM" id="MobiDB-lite"/>
    </source>
</evidence>
<dbReference type="EMBL" id="CP065687">
    <property type="protein sequence ID" value="QPS46345.1"/>
    <property type="molecule type" value="Genomic_DNA"/>
</dbReference>
<gene>
    <name evidence="2" type="ORF">I6G56_30130</name>
</gene>